<proteinExistence type="inferred from homology"/>
<feature type="transmembrane region" description="Helical" evidence="9">
    <location>
        <begin position="247"/>
        <end position="269"/>
    </location>
</feature>
<dbReference type="PANTHER" id="PTHR42770:SF4">
    <property type="entry name" value="ARGININE_ORNITHINE ANTIPORTER-RELATED"/>
    <property type="match status" value="1"/>
</dbReference>
<dbReference type="PROSITE" id="PS51257">
    <property type="entry name" value="PROKAR_LIPOPROTEIN"/>
    <property type="match status" value="1"/>
</dbReference>
<gene>
    <name evidence="10" type="ordered locus">Shel_22350</name>
</gene>
<evidence type="ECO:0000256" key="8">
    <source>
        <dbReference type="ARBA" id="ARBA00023136"/>
    </source>
</evidence>
<feature type="transmembrane region" description="Helical" evidence="9">
    <location>
        <begin position="289"/>
        <end position="314"/>
    </location>
</feature>
<dbReference type="GO" id="GO:0006865">
    <property type="term" value="P:amino acid transport"/>
    <property type="evidence" value="ECO:0007669"/>
    <property type="project" value="UniProtKB-KW"/>
</dbReference>
<dbReference type="PANTHER" id="PTHR42770">
    <property type="entry name" value="AMINO ACID TRANSPORTER-RELATED"/>
    <property type="match status" value="1"/>
</dbReference>
<comment type="similarity">
    <text evidence="2">Belongs to the amino acid-polyamine-organocation (APC) superfamily. Basic amino acid/polyamine antiporter (APA) (TC 2.A.3.2) family.</text>
</comment>
<feature type="transmembrane region" description="Helical" evidence="9">
    <location>
        <begin position="207"/>
        <end position="226"/>
    </location>
</feature>
<dbReference type="STRING" id="471855.Shel_22350"/>
<keyword evidence="6" id="KW-0029">Amino-acid transport</keyword>
<name>C7N123_SLAHD</name>
<reference evidence="10 11" key="1">
    <citation type="journal article" date="2009" name="Stand. Genomic Sci.">
        <title>Complete genome sequence of Slackia heliotrinireducens type strain (RHS 1).</title>
        <authorList>
            <person name="Pukall R."/>
            <person name="Lapidus A."/>
            <person name="Nolan M."/>
            <person name="Copeland A."/>
            <person name="Glavina Del Rio T."/>
            <person name="Lucas S."/>
            <person name="Chen F."/>
            <person name="Tice H."/>
            <person name="Cheng J.F."/>
            <person name="Chertkov O."/>
            <person name="Bruce D."/>
            <person name="Goodwin L."/>
            <person name="Kuske C."/>
            <person name="Brettin T."/>
            <person name="Detter J.C."/>
            <person name="Han C."/>
            <person name="Pitluck S."/>
            <person name="Pati A."/>
            <person name="Mavrommatis K."/>
            <person name="Ivanova N."/>
            <person name="Ovchinnikova G."/>
            <person name="Chen A."/>
            <person name="Palaniappan K."/>
            <person name="Schneider S."/>
            <person name="Rohde M."/>
            <person name="Chain P."/>
            <person name="D'haeseleer P."/>
            <person name="Goker M."/>
            <person name="Bristow J."/>
            <person name="Eisen J.A."/>
            <person name="Markowitz V."/>
            <person name="Kyrpides N.C."/>
            <person name="Klenk H.P."/>
            <person name="Hugenholtz P."/>
        </authorList>
    </citation>
    <scope>NUCLEOTIDE SEQUENCE [LARGE SCALE GENOMIC DNA]</scope>
    <source>
        <strain evidence="11">ATCC 29202 / DSM 20476 / NCTC 11029 / RHS 1</strain>
    </source>
</reference>
<feature type="transmembrane region" description="Helical" evidence="9">
    <location>
        <begin position="98"/>
        <end position="119"/>
    </location>
</feature>
<dbReference type="eggNOG" id="COG0531">
    <property type="taxonomic scope" value="Bacteria"/>
</dbReference>
<dbReference type="Pfam" id="PF13520">
    <property type="entry name" value="AA_permease_2"/>
    <property type="match status" value="1"/>
</dbReference>
<organism evidence="10 11">
    <name type="scientific">Slackia heliotrinireducens (strain ATCC 29202 / DSM 20476 / NCTC 11029 / RHS 1)</name>
    <name type="common">Peptococcus heliotrinreducens</name>
    <dbReference type="NCBI Taxonomy" id="471855"/>
    <lineage>
        <taxon>Bacteria</taxon>
        <taxon>Bacillati</taxon>
        <taxon>Actinomycetota</taxon>
        <taxon>Coriobacteriia</taxon>
        <taxon>Eggerthellales</taxon>
        <taxon>Eggerthellaceae</taxon>
        <taxon>Slackia</taxon>
    </lineage>
</organism>
<dbReference type="KEGG" id="shi:Shel_22350"/>
<dbReference type="PIRSF" id="PIRSF006060">
    <property type="entry name" value="AA_transporter"/>
    <property type="match status" value="1"/>
</dbReference>
<dbReference type="Proteomes" id="UP000002026">
    <property type="component" value="Chromosome"/>
</dbReference>
<evidence type="ECO:0000313" key="10">
    <source>
        <dbReference type="EMBL" id="ACV23245.1"/>
    </source>
</evidence>
<keyword evidence="4" id="KW-1003">Cell membrane</keyword>
<dbReference type="GO" id="GO:0005886">
    <property type="term" value="C:plasma membrane"/>
    <property type="evidence" value="ECO:0007669"/>
    <property type="project" value="UniProtKB-SubCell"/>
</dbReference>
<evidence type="ECO:0000256" key="9">
    <source>
        <dbReference type="SAM" id="Phobius"/>
    </source>
</evidence>
<evidence type="ECO:0000256" key="4">
    <source>
        <dbReference type="ARBA" id="ARBA00022475"/>
    </source>
</evidence>
<keyword evidence="3" id="KW-0813">Transport</keyword>
<feature type="transmembrane region" description="Helical" evidence="9">
    <location>
        <begin position="401"/>
        <end position="417"/>
    </location>
</feature>
<evidence type="ECO:0000256" key="2">
    <source>
        <dbReference type="ARBA" id="ARBA00008220"/>
    </source>
</evidence>
<accession>C7N123</accession>
<dbReference type="AlphaFoldDB" id="C7N123"/>
<dbReference type="InterPro" id="IPR002293">
    <property type="entry name" value="AA/rel_permease1"/>
</dbReference>
<keyword evidence="7 9" id="KW-1133">Transmembrane helix</keyword>
<feature type="transmembrane region" description="Helical" evidence="9">
    <location>
        <begin position="38"/>
        <end position="58"/>
    </location>
</feature>
<dbReference type="GO" id="GO:0022857">
    <property type="term" value="F:transmembrane transporter activity"/>
    <property type="evidence" value="ECO:0007669"/>
    <property type="project" value="InterPro"/>
</dbReference>
<dbReference type="Gene3D" id="1.20.1740.10">
    <property type="entry name" value="Amino acid/polyamine transporter I"/>
    <property type="match status" value="1"/>
</dbReference>
<dbReference type="HOGENOM" id="CLU_007946_1_2_11"/>
<evidence type="ECO:0000256" key="1">
    <source>
        <dbReference type="ARBA" id="ARBA00004651"/>
    </source>
</evidence>
<feature type="transmembrane region" description="Helical" evidence="9">
    <location>
        <begin position="163"/>
        <end position="187"/>
    </location>
</feature>
<keyword evidence="8 9" id="KW-0472">Membrane</keyword>
<evidence type="ECO:0000256" key="7">
    <source>
        <dbReference type="ARBA" id="ARBA00022989"/>
    </source>
</evidence>
<evidence type="ECO:0000313" key="11">
    <source>
        <dbReference type="Proteomes" id="UP000002026"/>
    </source>
</evidence>
<dbReference type="NCBIfam" id="TIGR00905">
    <property type="entry name" value="2A0302"/>
    <property type="match status" value="1"/>
</dbReference>
<evidence type="ECO:0000256" key="5">
    <source>
        <dbReference type="ARBA" id="ARBA00022692"/>
    </source>
</evidence>
<comment type="subcellular location">
    <subcellularLocation>
        <location evidence="1">Cell membrane</location>
        <topology evidence="1">Multi-pass membrane protein</topology>
    </subcellularLocation>
</comment>
<feature type="transmembrane region" description="Helical" evidence="9">
    <location>
        <begin position="371"/>
        <end position="389"/>
    </location>
</feature>
<dbReference type="RefSeq" id="WP_012799345.1">
    <property type="nucleotide sequence ID" value="NC_013165.1"/>
</dbReference>
<evidence type="ECO:0000256" key="6">
    <source>
        <dbReference type="ARBA" id="ARBA00022970"/>
    </source>
</evidence>
<evidence type="ECO:0000256" key="3">
    <source>
        <dbReference type="ARBA" id="ARBA00022448"/>
    </source>
</evidence>
<feature type="transmembrane region" description="Helical" evidence="9">
    <location>
        <begin position="461"/>
        <end position="482"/>
    </location>
</feature>
<dbReference type="EMBL" id="CP001684">
    <property type="protein sequence ID" value="ACV23245.1"/>
    <property type="molecule type" value="Genomic_DNA"/>
</dbReference>
<dbReference type="InterPro" id="IPR004754">
    <property type="entry name" value="Amino_acid_antiprt"/>
</dbReference>
<protein>
    <submittedName>
        <fullName evidence="10">Amino acid transporter</fullName>
    </submittedName>
</protein>
<feature type="transmembrane region" description="Helical" evidence="9">
    <location>
        <begin position="346"/>
        <end position="365"/>
    </location>
</feature>
<feature type="transmembrane region" description="Helical" evidence="9">
    <location>
        <begin position="131"/>
        <end position="151"/>
    </location>
</feature>
<sequence length="483" mass="50761">MSENKKGLGLFALIGFVVSSCIGSGVYATTGQLANVAAPGPALIAWCIAGVGFLFLALSLSSLGSQKPEIEGIYGYAKEGFGPFCGFISGWGYWLSAWLGNVGFGTMIANVLAGAFPAIFSTGTAGSPNFIAIVGVSAFLWLITFLVINGVESAAFLNAVVMVVKIASIAAFIIFCIICFQGGVFTADFWGQASANAAIMAQNDVELGSVTTQVINCILIMMWMFIGIEGATVMNARAERKSDVGKATVIGLITLLVLYIGATILPYGVMPYEELIAAPSPATVTVFDYMAPGWGGTFMNAAIIISVLGCWLSFTMLPAETSSGMSNDHLLPASWNKMNAKNAPQMALIIVGACTQVFLVIAYFAADAYTFAISMCTVTIIISWSFAAAYQIRLGIEQNDVKSIAFGGIALLFQVASVVLSGWVWMLLACLGYIPGFIFYGQARKEAGAEKALTRNEMIGAAAIAVLGIISIPLTVIGVIPVF</sequence>
<keyword evidence="5 9" id="KW-0812">Transmembrane</keyword>
<dbReference type="InterPro" id="IPR050367">
    <property type="entry name" value="APC_superfamily"/>
</dbReference>
<keyword evidence="11" id="KW-1185">Reference proteome</keyword>